<evidence type="ECO:0000313" key="2">
    <source>
        <dbReference type="EMBL" id="KAF7426814.1"/>
    </source>
</evidence>
<name>A0A8H6ZSP5_PLEOS</name>
<dbReference type="EMBL" id="JACETU010000006">
    <property type="protein sequence ID" value="KAF7426814.1"/>
    <property type="molecule type" value="Genomic_DNA"/>
</dbReference>
<sequence length="174" mass="19077">MIKKQALSDLYDDQVHIGGRCDLCWSSTSSTINNHSITRSSNKKEGNEDRSPFTHGHRDGRKGQGRETSLASTSARNDEEGDGGAARKGRAFKRLDLRHRGAQGRNGAPRYDLASCPISAILGKSLLPTQLNPQTAADDSLRATGGPSTSLNPMRRREQRLRSMDIATMVRWAC</sequence>
<feature type="compositionally biased region" description="Basic and acidic residues" evidence="1">
    <location>
        <begin position="42"/>
        <end position="52"/>
    </location>
</feature>
<comment type="caution">
    <text evidence="2">The sequence shown here is derived from an EMBL/GenBank/DDBJ whole genome shotgun (WGS) entry which is preliminary data.</text>
</comment>
<protein>
    <submittedName>
        <fullName evidence="2">Uncharacterized protein</fullName>
    </submittedName>
</protein>
<feature type="region of interest" description="Disordered" evidence="1">
    <location>
        <begin position="135"/>
        <end position="154"/>
    </location>
</feature>
<proteinExistence type="predicted"/>
<dbReference type="RefSeq" id="XP_036630118.1">
    <property type="nucleotide sequence ID" value="XM_036778690.1"/>
</dbReference>
<keyword evidence="3" id="KW-1185">Reference proteome</keyword>
<evidence type="ECO:0000256" key="1">
    <source>
        <dbReference type="SAM" id="MobiDB-lite"/>
    </source>
</evidence>
<dbReference type="Proteomes" id="UP000623687">
    <property type="component" value="Unassembled WGS sequence"/>
</dbReference>
<reference evidence="2" key="1">
    <citation type="submission" date="2019-07" db="EMBL/GenBank/DDBJ databases">
        <authorList>
            <person name="Palmer J.M."/>
        </authorList>
    </citation>
    <scope>NUCLEOTIDE SEQUENCE</scope>
    <source>
        <strain evidence="2">PC9</strain>
    </source>
</reference>
<dbReference type="VEuPathDB" id="FungiDB:PC9H_009183"/>
<organism evidence="2 3">
    <name type="scientific">Pleurotus ostreatus</name>
    <name type="common">Oyster mushroom</name>
    <name type="synonym">White-rot fungus</name>
    <dbReference type="NCBI Taxonomy" id="5322"/>
    <lineage>
        <taxon>Eukaryota</taxon>
        <taxon>Fungi</taxon>
        <taxon>Dikarya</taxon>
        <taxon>Basidiomycota</taxon>
        <taxon>Agaricomycotina</taxon>
        <taxon>Agaricomycetes</taxon>
        <taxon>Agaricomycetidae</taxon>
        <taxon>Agaricales</taxon>
        <taxon>Pleurotineae</taxon>
        <taxon>Pleurotaceae</taxon>
        <taxon>Pleurotus</taxon>
    </lineage>
</organism>
<dbReference type="GeneID" id="59379001"/>
<gene>
    <name evidence="2" type="ORF">PC9H_009183</name>
</gene>
<evidence type="ECO:0000313" key="3">
    <source>
        <dbReference type="Proteomes" id="UP000623687"/>
    </source>
</evidence>
<feature type="compositionally biased region" description="Polar residues" evidence="1">
    <location>
        <begin position="66"/>
        <end position="75"/>
    </location>
</feature>
<dbReference type="AlphaFoldDB" id="A0A8H6ZSP5"/>
<feature type="region of interest" description="Disordered" evidence="1">
    <location>
        <begin position="34"/>
        <end position="95"/>
    </location>
</feature>
<accession>A0A8H6ZSP5</accession>